<proteinExistence type="predicted"/>
<reference evidence="2 3" key="1">
    <citation type="submission" date="2023-11" db="EMBL/GenBank/DDBJ databases">
        <title>Peredibacter starrii A3.12.</title>
        <authorList>
            <person name="Mitchell R.J."/>
        </authorList>
    </citation>
    <scope>NUCLEOTIDE SEQUENCE [LARGE SCALE GENOMIC DNA]</scope>
    <source>
        <strain evidence="2 3">A3.12</strain>
    </source>
</reference>
<feature type="chain" id="PRO_5043343362" evidence="1">
    <location>
        <begin position="23"/>
        <end position="1298"/>
    </location>
</feature>
<dbReference type="KEGG" id="psti:SOO65_01470"/>
<dbReference type="RefSeq" id="WP_321395819.1">
    <property type="nucleotide sequence ID" value="NZ_CP139487.1"/>
</dbReference>
<feature type="signal peptide" evidence="1">
    <location>
        <begin position="1"/>
        <end position="22"/>
    </location>
</feature>
<gene>
    <name evidence="2" type="ORF">SOO65_01470</name>
</gene>
<name>A0AAX4HQ25_9BACT</name>
<dbReference type="InterPro" id="IPR036188">
    <property type="entry name" value="FAD/NAD-bd_sf"/>
</dbReference>
<dbReference type="EMBL" id="CP139487">
    <property type="protein sequence ID" value="WPU65410.1"/>
    <property type="molecule type" value="Genomic_DNA"/>
</dbReference>
<keyword evidence="3" id="KW-1185">Reference proteome</keyword>
<evidence type="ECO:0000256" key="1">
    <source>
        <dbReference type="SAM" id="SignalP"/>
    </source>
</evidence>
<accession>A0AAX4HQ25</accession>
<organism evidence="2 3">
    <name type="scientific">Peredibacter starrii</name>
    <dbReference type="NCBI Taxonomy" id="28202"/>
    <lineage>
        <taxon>Bacteria</taxon>
        <taxon>Pseudomonadati</taxon>
        <taxon>Bdellovibrionota</taxon>
        <taxon>Bacteriovoracia</taxon>
        <taxon>Bacteriovoracales</taxon>
        <taxon>Bacteriovoracaceae</taxon>
        <taxon>Peredibacter</taxon>
    </lineage>
</organism>
<dbReference type="SUPFAM" id="SSF51905">
    <property type="entry name" value="FAD/NAD(P)-binding domain"/>
    <property type="match status" value="2"/>
</dbReference>
<protein>
    <submittedName>
        <fullName evidence="2">Uncharacterized protein</fullName>
    </submittedName>
</protein>
<keyword evidence="1" id="KW-0732">Signal</keyword>
<sequence>MKKIISLKLVLILLSSSLSAIAKEKTCENGECIEKLVDKLEDLGKLYKAQCLPKNIKHVDIPKHQEKNGITEECFKILSEVKAKEDELAKHKERLEGRLGCETGDCKMPNASVSINSQLKDLSKVGDGLVCDESKKQALKNSCTSDLTCVMTASALGVGGYLAEILVPEKAKPKDCHLGNDSCVTQLASSFIKAAVSFFEGMWWIVSSAGKYAGKKMGEFWNWVSGAEDHSSTSQLALAKASEDPSIFKELTEDFPGAMKKIFSAFVASLKEWMKNDVFCQKWAGVPRASKCITPTNNFDCLPCKTMATGLCSITGTLVAEIVPAFLSGGITVALKQGVNGAAKIATLFKASKTGLEAVKSTKIGQAAVAASTKTDEVLRVSKGLKAAKDSITVALNAIKTYMLSPSRKALKVSYTALMDGLKKGGVAIAEAPGGKILVFAGTTLKYGAKTVLYPIDNPMTNMAYKAGHKTFDSVFNLGKPKLATKTTVAAAIIQKDPSVETTLAKISKATDTSKKLALEEELLAKVTPIREDAAKIALSKEGTEISQVVKDLYPELQYGQLAKKLPAEQVAEVEKKLYIQISSLADGPRKQTLMSQYKNYVTGNQMRAQVLKDHKSPFDPDVKSLHRTAAQDNYNKPLSASDEMSKASIRDYMNASYDEMLEDAAKTERAIKTASTPVVYDAVAIGAGPNTSVAVAALKETNPGLKVLVIESTDDLGTFHRVKGFDINSAEFIGDSGNTFPSSPVQLRDFNINNASYATAEELGHVTQGAMKAADVDLIVNNTLVKWTKEPSPGAWPAKYKIETNKGNVVYTNAGMVTQGLGTPVTRLKDADSIKLVTKYEEEAKVIDLAKNPKYVPRVQDVEEFIETAVKDQKLGRAAVARYEGKKILLVGDGDGGSIGAETAAGLNKQLNPKGTNTGVEVVWMGQPAKTGEEFVSSLKKPKVPRYSRIGEAIDDGRISTVNGYLQRVEEFITEAGEKKFKAFYTTKKGEPISEPVVIDNIVFATGYTHSHSTAAPIFANMAKNGNQAADEVVFKPLMGRANEYTRYERLKTQSDYEINKQLVVNDTKEDVYLMGMASKTPISKRKMREATGGFLDITGPRAAATGKIVAQNLSPQKLTKNDVHTLLNVSSGEPLQMIKRPVRPSAEGNLILKDGNVADIHTKIELGKVLRVLKAQPNSSFYINVTPDAKGEYVFRVVGLDQKSSDAIIETMMKNEKLTHGFNEQFRLGRNQLNIEVLTRESGQIKIEDLRFRADSVVLSEKIEQPTNYTRGFFKLMSPTLHGADHQSEQEKNHYK</sequence>
<dbReference type="Proteomes" id="UP001324634">
    <property type="component" value="Chromosome"/>
</dbReference>
<evidence type="ECO:0000313" key="2">
    <source>
        <dbReference type="EMBL" id="WPU65410.1"/>
    </source>
</evidence>
<evidence type="ECO:0000313" key="3">
    <source>
        <dbReference type="Proteomes" id="UP001324634"/>
    </source>
</evidence>